<feature type="transmembrane region" description="Helical" evidence="7">
    <location>
        <begin position="89"/>
        <end position="106"/>
    </location>
</feature>
<dbReference type="OrthoDB" id="6828292at2"/>
<dbReference type="Gene3D" id="3.40.50.300">
    <property type="entry name" value="P-loop containing nucleotide triphosphate hydrolases"/>
    <property type="match status" value="1"/>
</dbReference>
<keyword evidence="4 10" id="KW-0067">ATP-binding</keyword>
<feature type="domain" description="ABC transmembrane type-1" evidence="9">
    <location>
        <begin position="46"/>
        <end position="338"/>
    </location>
</feature>
<proteinExistence type="predicted"/>
<organism evidence="10 11">
    <name type="scientific">Dickeya poaceiphila</name>
    <dbReference type="NCBI Taxonomy" id="568768"/>
    <lineage>
        <taxon>Bacteria</taxon>
        <taxon>Pseudomonadati</taxon>
        <taxon>Pseudomonadota</taxon>
        <taxon>Gammaproteobacteria</taxon>
        <taxon>Enterobacterales</taxon>
        <taxon>Pectobacteriaceae</taxon>
        <taxon>Dickeya</taxon>
    </lineage>
</organism>
<dbReference type="Gene3D" id="1.20.1560.10">
    <property type="entry name" value="ABC transporter type 1, transmembrane domain"/>
    <property type="match status" value="1"/>
</dbReference>
<dbReference type="GO" id="GO:0005524">
    <property type="term" value="F:ATP binding"/>
    <property type="evidence" value="ECO:0007669"/>
    <property type="project" value="UniProtKB-KW"/>
</dbReference>
<evidence type="ECO:0000256" key="4">
    <source>
        <dbReference type="ARBA" id="ARBA00022840"/>
    </source>
</evidence>
<evidence type="ECO:0000256" key="1">
    <source>
        <dbReference type="ARBA" id="ARBA00004651"/>
    </source>
</evidence>
<name>A0A5B8I3W4_9GAMM</name>
<dbReference type="Pfam" id="PF00664">
    <property type="entry name" value="ABC_membrane"/>
    <property type="match status" value="1"/>
</dbReference>
<dbReference type="KEGG" id="dic:Dpoa569_0001103"/>
<accession>A0A5B8I3W4</accession>
<keyword evidence="6 7" id="KW-0472">Membrane</keyword>
<dbReference type="InterPro" id="IPR011527">
    <property type="entry name" value="ABC1_TM_dom"/>
</dbReference>
<comment type="subcellular location">
    <subcellularLocation>
        <location evidence="1">Cell membrane</location>
        <topology evidence="1">Multi-pass membrane protein</topology>
    </subcellularLocation>
</comment>
<dbReference type="PROSITE" id="PS50929">
    <property type="entry name" value="ABC_TM1F"/>
    <property type="match status" value="1"/>
</dbReference>
<keyword evidence="11" id="KW-1185">Reference proteome</keyword>
<dbReference type="SMART" id="SM00382">
    <property type="entry name" value="AAA"/>
    <property type="match status" value="1"/>
</dbReference>
<feature type="transmembrane region" description="Helical" evidence="7">
    <location>
        <begin position="167"/>
        <end position="185"/>
    </location>
</feature>
<dbReference type="InterPro" id="IPR003439">
    <property type="entry name" value="ABC_transporter-like_ATP-bd"/>
</dbReference>
<evidence type="ECO:0000256" key="6">
    <source>
        <dbReference type="ARBA" id="ARBA00023136"/>
    </source>
</evidence>
<dbReference type="Proteomes" id="UP000320591">
    <property type="component" value="Chromosome"/>
</dbReference>
<dbReference type="InterPro" id="IPR036640">
    <property type="entry name" value="ABC1_TM_sf"/>
</dbReference>
<keyword evidence="2 7" id="KW-0812">Transmembrane</keyword>
<dbReference type="PROSITE" id="PS50893">
    <property type="entry name" value="ABC_TRANSPORTER_2"/>
    <property type="match status" value="1"/>
</dbReference>
<dbReference type="RefSeq" id="WP_042871854.1">
    <property type="nucleotide sequence ID" value="NZ_CM001975.1"/>
</dbReference>
<dbReference type="EMBL" id="CP042220">
    <property type="protein sequence ID" value="QDX29354.1"/>
    <property type="molecule type" value="Genomic_DNA"/>
</dbReference>
<evidence type="ECO:0000259" key="9">
    <source>
        <dbReference type="PROSITE" id="PS50929"/>
    </source>
</evidence>
<dbReference type="GO" id="GO:0015421">
    <property type="term" value="F:ABC-type oligopeptide transporter activity"/>
    <property type="evidence" value="ECO:0007669"/>
    <property type="project" value="TreeGrafter"/>
</dbReference>
<evidence type="ECO:0000313" key="11">
    <source>
        <dbReference type="Proteomes" id="UP000320591"/>
    </source>
</evidence>
<feature type="transmembrane region" description="Helical" evidence="7">
    <location>
        <begin position="282"/>
        <end position="303"/>
    </location>
</feature>
<keyword evidence="5 7" id="KW-1133">Transmembrane helix</keyword>
<evidence type="ECO:0000313" key="10">
    <source>
        <dbReference type="EMBL" id="QDX29354.1"/>
    </source>
</evidence>
<dbReference type="GO" id="GO:0005886">
    <property type="term" value="C:plasma membrane"/>
    <property type="evidence" value="ECO:0007669"/>
    <property type="project" value="UniProtKB-SubCell"/>
</dbReference>
<gene>
    <name evidence="10" type="ORF">Dpoa569_0001103</name>
</gene>
<dbReference type="InterPro" id="IPR003593">
    <property type="entry name" value="AAA+_ATPase"/>
</dbReference>
<evidence type="ECO:0000256" key="5">
    <source>
        <dbReference type="ARBA" id="ARBA00022989"/>
    </source>
</evidence>
<dbReference type="PANTHER" id="PTHR43394">
    <property type="entry name" value="ATP-DEPENDENT PERMEASE MDL1, MITOCHONDRIAL"/>
    <property type="match status" value="1"/>
</dbReference>
<feature type="transmembrane region" description="Helical" evidence="7">
    <location>
        <begin position="42"/>
        <end position="62"/>
    </location>
</feature>
<dbReference type="PROSITE" id="PS00211">
    <property type="entry name" value="ABC_TRANSPORTER_1"/>
    <property type="match status" value="1"/>
</dbReference>
<dbReference type="AlphaFoldDB" id="A0A5B8I3W4"/>
<evidence type="ECO:0000256" key="3">
    <source>
        <dbReference type="ARBA" id="ARBA00022741"/>
    </source>
</evidence>
<dbReference type="Pfam" id="PF00005">
    <property type="entry name" value="ABC_tran"/>
    <property type="match status" value="1"/>
</dbReference>
<dbReference type="InterPro" id="IPR027417">
    <property type="entry name" value="P-loop_NTPase"/>
</dbReference>
<dbReference type="SUPFAM" id="SSF52540">
    <property type="entry name" value="P-loop containing nucleoside triphosphate hydrolases"/>
    <property type="match status" value="1"/>
</dbReference>
<dbReference type="InterPro" id="IPR039421">
    <property type="entry name" value="Type_1_exporter"/>
</dbReference>
<feature type="transmembrane region" description="Helical" evidence="7">
    <location>
        <begin position="191"/>
        <end position="212"/>
    </location>
</feature>
<evidence type="ECO:0000256" key="2">
    <source>
        <dbReference type="ARBA" id="ARBA00022692"/>
    </source>
</evidence>
<dbReference type="InterPro" id="IPR017871">
    <property type="entry name" value="ABC_transporter-like_CS"/>
</dbReference>
<dbReference type="PANTHER" id="PTHR43394:SF1">
    <property type="entry name" value="ATP-BINDING CASSETTE SUB-FAMILY B MEMBER 10, MITOCHONDRIAL"/>
    <property type="match status" value="1"/>
</dbReference>
<reference evidence="10 11" key="1">
    <citation type="journal article" date="2019" name="Environ. Microbiol.">
        <title>The phytopathogenic nature of Dickeya aquatica 174/2 and the dynamic early evolution of Dickeya pathogenicity.</title>
        <authorList>
            <person name="Duprey A."/>
            <person name="Taib N."/>
            <person name="Leonard S."/>
            <person name="Garin T."/>
            <person name="Flandrois J.P."/>
            <person name="Nasser W."/>
            <person name="Brochier-Armanet C."/>
            <person name="Reverchon S."/>
        </authorList>
    </citation>
    <scope>NUCLEOTIDE SEQUENCE [LARGE SCALE GENOMIC DNA]</scope>
    <source>
        <strain evidence="10 11">NCPPB 569</strain>
    </source>
</reference>
<dbReference type="SUPFAM" id="SSF90123">
    <property type="entry name" value="ABC transporter transmembrane region"/>
    <property type="match status" value="1"/>
</dbReference>
<evidence type="ECO:0000256" key="7">
    <source>
        <dbReference type="SAM" id="Phobius"/>
    </source>
</evidence>
<keyword evidence="3" id="KW-0547">Nucleotide-binding</keyword>
<dbReference type="STRING" id="568768.GCA_000406125_02771"/>
<sequence length="614" mass="69643">MLTFIFKKFESCIDPFNVKNNIFDQKNVLKVLITLAGKFKLLAFYLFMLGLLCSGCEVFIIHSSGKLVDMISEAGISRAFVAESLKENYAFICIFVSVLFVLRPILRSVNLLTINQSVYSRLSALVRFQLYNETLKNKMVFFDENNPGKITSSIWQAGQAVNEMASLFFQNIWITIAFFIFSFSVMASINLYLFVPILIWMIASFFVAKIYVPRTKKLARESANEAVNVNGTMSDNFNNILTIKLFSGSDVKHKFNRTEMSLKIFIMKSAFYLRAITSAESIMILVSSFIIGSITLLILYLWVSNGISSGEVAVVYSLIFKLEGLFTTLMDQFTALFRAYALFSNSVSTLLNNDKESEGKITFNMIETIEFKNISMKYGDKLVLKNLSFKIKAGEKVGVVGATGCGKSTIFKLLLGLYDYEESGEVLINTYKIKDIDLSCLRKNISYVSQDANFFDETLEYNIKIANNNLGKSDIENIFKKVCLEELFDESTRFHSLLNTKVGNKGATLSGGQLQRLNVARGLIKEHNVLLLDEMTSSLDPNTRFRMMANIRQCFKNKTVVCISHQHDILLEMDRVIFIKNGRVMAEGNHHDLLLSCNDYAQHWESETMKVEQS</sequence>
<feature type="domain" description="ABC transporter" evidence="8">
    <location>
        <begin position="369"/>
        <end position="606"/>
    </location>
</feature>
<protein>
    <submittedName>
        <fullName evidence="10">ABC transporter ATP-binding protein</fullName>
    </submittedName>
</protein>
<dbReference type="GO" id="GO:0016887">
    <property type="term" value="F:ATP hydrolysis activity"/>
    <property type="evidence" value="ECO:0007669"/>
    <property type="project" value="InterPro"/>
</dbReference>
<evidence type="ECO:0000259" key="8">
    <source>
        <dbReference type="PROSITE" id="PS50893"/>
    </source>
</evidence>